<evidence type="ECO:0000313" key="3">
    <source>
        <dbReference type="EMBL" id="HJA72088.1"/>
    </source>
</evidence>
<protein>
    <submittedName>
        <fullName evidence="3">Uncharacterized protein</fullName>
    </submittedName>
</protein>
<evidence type="ECO:0000256" key="1">
    <source>
        <dbReference type="ARBA" id="ARBA00022737"/>
    </source>
</evidence>
<evidence type="ECO:0000313" key="4">
    <source>
        <dbReference type="Proteomes" id="UP000823900"/>
    </source>
</evidence>
<keyword evidence="1" id="KW-0677">Repeat</keyword>
<reference evidence="3" key="2">
    <citation type="submission" date="2021-04" db="EMBL/GenBank/DDBJ databases">
        <authorList>
            <person name="Gilroy R."/>
        </authorList>
    </citation>
    <scope>NUCLEOTIDE SEQUENCE</scope>
    <source>
        <strain evidence="3">CHK178-16964</strain>
    </source>
</reference>
<sequence length="374" mass="41278">MKEIKKKAAVLLSASLLFGAGSPPVLLHAEDRTKIESVTLHITAELGTDSDFSDMSLQITAGSGNYSLDDYEITNDSGSSSYPTIEVTLDADDGYYFDVSSRDVILEGEEADCTSRSTKDDKERLVLKIRLTDMTANLSAADYAELDDDGEGTWASVAGARRYEVRLYRNSSMVGSSKTTSDTEYDFSGIISRKGDYSFKVRAIGNNSSDKGEWTESNTCYFDEALDDDDWWDHPHGPAAIGPSGPGNQIYYSGNAGPGVTPSYSSGWQQDNVGWWYRNADGSYPSNTWLFVDNNWFHFDNSGYMQTGWITDGGRLYYLNPISDGTKGKMVTGWQYINGKYYYFNTVSDGTRGALITNTVVDGYYVGSDGAWVR</sequence>
<dbReference type="PROSITE" id="PS51170">
    <property type="entry name" value="CW"/>
    <property type="match status" value="1"/>
</dbReference>
<accession>A0A9D2HKV8</accession>
<organism evidence="3 4">
    <name type="scientific">Candidatus Lachnoclostridium stercoravium</name>
    <dbReference type="NCBI Taxonomy" id="2838633"/>
    <lineage>
        <taxon>Bacteria</taxon>
        <taxon>Bacillati</taxon>
        <taxon>Bacillota</taxon>
        <taxon>Clostridia</taxon>
        <taxon>Lachnospirales</taxon>
        <taxon>Lachnospiraceae</taxon>
    </lineage>
</organism>
<dbReference type="Pfam" id="PF01473">
    <property type="entry name" value="Choline_bind_1"/>
    <property type="match status" value="3"/>
</dbReference>
<feature type="repeat" description="Cell wall-binding" evidence="2">
    <location>
        <begin position="286"/>
        <end position="305"/>
    </location>
</feature>
<reference evidence="3" key="1">
    <citation type="journal article" date="2021" name="PeerJ">
        <title>Extensive microbial diversity within the chicken gut microbiome revealed by metagenomics and culture.</title>
        <authorList>
            <person name="Gilroy R."/>
            <person name="Ravi A."/>
            <person name="Getino M."/>
            <person name="Pursley I."/>
            <person name="Horton D.L."/>
            <person name="Alikhan N.F."/>
            <person name="Baker D."/>
            <person name="Gharbi K."/>
            <person name="Hall N."/>
            <person name="Watson M."/>
            <person name="Adriaenssens E.M."/>
            <person name="Foster-Nyarko E."/>
            <person name="Jarju S."/>
            <person name="Secka A."/>
            <person name="Antonio M."/>
            <person name="Oren A."/>
            <person name="Chaudhuri R.R."/>
            <person name="La Ragione R."/>
            <person name="Hildebrand F."/>
            <person name="Pallen M.J."/>
        </authorList>
    </citation>
    <scope>NUCLEOTIDE SEQUENCE</scope>
    <source>
        <strain evidence="3">CHK178-16964</strain>
    </source>
</reference>
<dbReference type="EMBL" id="DWZA01000096">
    <property type="protein sequence ID" value="HJA72088.1"/>
    <property type="molecule type" value="Genomic_DNA"/>
</dbReference>
<proteinExistence type="predicted"/>
<comment type="caution">
    <text evidence="3">The sequence shown here is derived from an EMBL/GenBank/DDBJ whole genome shotgun (WGS) entry which is preliminary data.</text>
</comment>
<dbReference type="Gene3D" id="2.10.270.10">
    <property type="entry name" value="Cholin Binding"/>
    <property type="match status" value="1"/>
</dbReference>
<dbReference type="InterPro" id="IPR018337">
    <property type="entry name" value="Cell_wall/Cho-bd_repeat"/>
</dbReference>
<gene>
    <name evidence="3" type="ORF">IAA07_11040</name>
</gene>
<evidence type="ECO:0000256" key="2">
    <source>
        <dbReference type="PROSITE-ProRule" id="PRU00591"/>
    </source>
</evidence>
<dbReference type="Proteomes" id="UP000823900">
    <property type="component" value="Unassembled WGS sequence"/>
</dbReference>
<dbReference type="AlphaFoldDB" id="A0A9D2HKV8"/>
<dbReference type="SUPFAM" id="SSF69360">
    <property type="entry name" value="Cell wall binding repeat"/>
    <property type="match status" value="1"/>
</dbReference>
<name>A0A9D2HKV8_9FIRM</name>